<dbReference type="KEGG" id="pgri:PgNI_08088"/>
<dbReference type="Proteomes" id="UP000515153">
    <property type="component" value="Chromosome V"/>
</dbReference>
<reference evidence="2 3" key="1">
    <citation type="journal article" date="2019" name="Mol. Biol. Evol.">
        <title>Blast fungal genomes show frequent chromosomal changes, gene gains and losses, and effector gene turnover.</title>
        <authorList>
            <person name="Gomez Luciano L.B."/>
            <person name="Jason Tsai I."/>
            <person name="Chuma I."/>
            <person name="Tosa Y."/>
            <person name="Chen Y.H."/>
            <person name="Li J.Y."/>
            <person name="Li M.Y."/>
            <person name="Jade Lu M.Y."/>
            <person name="Nakayashiki H."/>
            <person name="Li W.H."/>
        </authorList>
    </citation>
    <scope>NUCLEOTIDE SEQUENCE [LARGE SCALE GENOMIC DNA]</scope>
    <source>
        <strain evidence="2 3">NI907</strain>
    </source>
</reference>
<accession>A0A6P8AW12</accession>
<dbReference type="RefSeq" id="XP_030979121.1">
    <property type="nucleotide sequence ID" value="XM_031128088.1"/>
</dbReference>
<feature type="compositionally biased region" description="Acidic residues" evidence="1">
    <location>
        <begin position="78"/>
        <end position="90"/>
    </location>
</feature>
<feature type="region of interest" description="Disordered" evidence="1">
    <location>
        <begin position="23"/>
        <end position="58"/>
    </location>
</feature>
<protein>
    <submittedName>
        <fullName evidence="3">Uncharacterized protein</fullName>
    </submittedName>
</protein>
<evidence type="ECO:0000313" key="3">
    <source>
        <dbReference type="RefSeq" id="XP_030979121.1"/>
    </source>
</evidence>
<reference evidence="3" key="2">
    <citation type="submission" date="2019-10" db="EMBL/GenBank/DDBJ databases">
        <authorList>
            <consortium name="NCBI Genome Project"/>
        </authorList>
    </citation>
    <scope>NUCLEOTIDE SEQUENCE</scope>
    <source>
        <strain evidence="3">NI907</strain>
    </source>
</reference>
<feature type="region of interest" description="Disordered" evidence="1">
    <location>
        <begin position="72"/>
        <end position="97"/>
    </location>
</feature>
<reference evidence="3" key="3">
    <citation type="submission" date="2025-08" db="UniProtKB">
        <authorList>
            <consortium name="RefSeq"/>
        </authorList>
    </citation>
    <scope>IDENTIFICATION</scope>
    <source>
        <strain evidence="3">NI907</strain>
    </source>
</reference>
<keyword evidence="2" id="KW-1185">Reference proteome</keyword>
<gene>
    <name evidence="3" type="ORF">PgNI_08088</name>
</gene>
<evidence type="ECO:0000313" key="2">
    <source>
        <dbReference type="Proteomes" id="UP000515153"/>
    </source>
</evidence>
<proteinExistence type="predicted"/>
<evidence type="ECO:0000256" key="1">
    <source>
        <dbReference type="SAM" id="MobiDB-lite"/>
    </source>
</evidence>
<dbReference type="GeneID" id="41962997"/>
<organism evidence="2 3">
    <name type="scientific">Pyricularia grisea</name>
    <name type="common">Crabgrass-specific blast fungus</name>
    <name type="synonym">Magnaporthe grisea</name>
    <dbReference type="NCBI Taxonomy" id="148305"/>
    <lineage>
        <taxon>Eukaryota</taxon>
        <taxon>Fungi</taxon>
        <taxon>Dikarya</taxon>
        <taxon>Ascomycota</taxon>
        <taxon>Pezizomycotina</taxon>
        <taxon>Sordariomycetes</taxon>
        <taxon>Sordariomycetidae</taxon>
        <taxon>Magnaporthales</taxon>
        <taxon>Pyriculariaceae</taxon>
        <taxon>Pyricularia</taxon>
    </lineage>
</organism>
<dbReference type="AlphaFoldDB" id="A0A6P8AW12"/>
<sequence>MHYEKSKVALLLPLPYRLGPDEVLKAHDDDASDPSGQQHGNSDHYDDGEPDSDIEERVPGLVDAVVADLVGGQSDLQGVEDDGKEGEDGDYGGNDVRQVRAPLRVDVEVGKLAAHKHGRLVDARQPQLAVLETPAHVLVADEGVVAKWSDEGAKLFVGREARRLGHLGDELELAGLVEVDLILDQVVIRPDEAQTGFVDIVVGVVYVGPELLAVHVGRDGLDVDALIVPDQVEARVLINNDAVAAVGGLVV</sequence>
<name>A0A6P8AW12_PYRGI</name>